<proteinExistence type="predicted"/>
<dbReference type="InterPro" id="IPR014982">
    <property type="entry name" value="GSCFA"/>
</dbReference>
<dbReference type="SUPFAM" id="SSF52266">
    <property type="entry name" value="SGNH hydrolase"/>
    <property type="match status" value="1"/>
</dbReference>
<dbReference type="EMBL" id="FWFT01000007">
    <property type="protein sequence ID" value="SLN62249.1"/>
    <property type="molecule type" value="Genomic_DNA"/>
</dbReference>
<keyword evidence="3" id="KW-1185">Reference proteome</keyword>
<evidence type="ECO:0000259" key="1">
    <source>
        <dbReference type="Pfam" id="PF08885"/>
    </source>
</evidence>
<protein>
    <submittedName>
        <fullName evidence="2">GSCFA family protein</fullName>
    </submittedName>
</protein>
<accession>A0A1Y5THK1</accession>
<reference evidence="2 3" key="1">
    <citation type="submission" date="2017-03" db="EMBL/GenBank/DDBJ databases">
        <authorList>
            <person name="Afonso C.L."/>
            <person name="Miller P.J."/>
            <person name="Scott M.A."/>
            <person name="Spackman E."/>
            <person name="Goraichik I."/>
            <person name="Dimitrov K.M."/>
            <person name="Suarez D.L."/>
            <person name="Swayne D.E."/>
        </authorList>
    </citation>
    <scope>NUCLEOTIDE SEQUENCE [LARGE SCALE GENOMIC DNA]</scope>
    <source>
        <strain evidence="2 3">CECT 8397</strain>
    </source>
</reference>
<organism evidence="2 3">
    <name type="scientific">Pseudooctadecabacter jejudonensis</name>
    <dbReference type="NCBI Taxonomy" id="1391910"/>
    <lineage>
        <taxon>Bacteria</taxon>
        <taxon>Pseudomonadati</taxon>
        <taxon>Pseudomonadota</taxon>
        <taxon>Alphaproteobacteria</taxon>
        <taxon>Rhodobacterales</taxon>
        <taxon>Paracoccaceae</taxon>
        <taxon>Pseudooctadecabacter</taxon>
    </lineage>
</organism>
<evidence type="ECO:0000313" key="2">
    <source>
        <dbReference type="EMBL" id="SLN62249.1"/>
    </source>
</evidence>
<gene>
    <name evidence="2" type="ORF">PSJ8397_03303</name>
</gene>
<dbReference type="Proteomes" id="UP000193623">
    <property type="component" value="Unassembled WGS sequence"/>
</dbReference>
<feature type="domain" description="GSCFA" evidence="1">
    <location>
        <begin position="81"/>
        <end position="319"/>
    </location>
</feature>
<dbReference type="AlphaFoldDB" id="A0A1Y5THK1"/>
<dbReference type="Pfam" id="PF08885">
    <property type="entry name" value="GSCFA"/>
    <property type="match status" value="1"/>
</dbReference>
<evidence type="ECO:0000313" key="3">
    <source>
        <dbReference type="Proteomes" id="UP000193623"/>
    </source>
</evidence>
<name>A0A1Y5THK1_9RHOB</name>
<sequence>MVLNVAKTSDKDTVISVRQRKKSSMVDMQNHSDKSRHVSWYRGEHTNILPQRHQLYSADEVKTAVLHGLKPAAPVIDKSTRITAFGSCFAANISNHLAARNFNIAGQKEAESKAYVIRCGEGMVNTFVLRQQFEWAWENRQFDQDLWHGYDKEAYGYDESVRIATRDIFDQTDVFILTVGLSEIWYDEPTGNVFWRTIPKDSYDPERHKFRVSTVGENKENLEAIRQLIRKHRPDAKFIVTLSPVPLYATFRDQSCMASNAVSKATLRVALDEFIREAGDDDLYYWPSYEMVQDVFAGAMKADMRHPKDDVLQFIMYLFENVWCIPEDGDEVDLNEYLAIALAECGFVLPQVARLIKRKNYTRLRSLTEERTLSKDDKIHQAMVKLIHQICDAADAKAA</sequence>